<comment type="caution">
    <text evidence="2">The sequence shown here is derived from an EMBL/GenBank/DDBJ whole genome shotgun (WGS) entry which is preliminary data.</text>
</comment>
<organism evidence="2 3">
    <name type="scientific">Nocardia neocaledoniensis</name>
    <dbReference type="NCBI Taxonomy" id="236511"/>
    <lineage>
        <taxon>Bacteria</taxon>
        <taxon>Bacillati</taxon>
        <taxon>Actinomycetota</taxon>
        <taxon>Actinomycetes</taxon>
        <taxon>Mycobacteriales</taxon>
        <taxon>Nocardiaceae</taxon>
        <taxon>Nocardia</taxon>
    </lineage>
</organism>
<dbReference type="Proteomes" id="UP000246410">
    <property type="component" value="Unassembled WGS sequence"/>
</dbReference>
<keyword evidence="3" id="KW-1185">Reference proteome</keyword>
<evidence type="ECO:0000256" key="1">
    <source>
        <dbReference type="SAM" id="Phobius"/>
    </source>
</evidence>
<accession>A0A317NF98</accession>
<dbReference type="EMBL" id="QGTL01000007">
    <property type="protein sequence ID" value="PWV73603.1"/>
    <property type="molecule type" value="Genomic_DNA"/>
</dbReference>
<protein>
    <submittedName>
        <fullName evidence="2">Uncharacterized protein</fullName>
    </submittedName>
</protein>
<gene>
    <name evidence="2" type="ORF">DFR69_107230</name>
</gene>
<name>A0A317NF98_9NOCA</name>
<feature type="transmembrane region" description="Helical" evidence="1">
    <location>
        <begin position="57"/>
        <end position="77"/>
    </location>
</feature>
<sequence length="299" mass="32112">MTEYLSTQPPVVPVVRQWNERASRGVIAFTAVMAVALLAAASGWLVMAIRDDGAENFVTILGHIGAIGLFLGAAGLFGARLLTMFPRAAETVAPTATRSVDSEWGSGIRLRQESSLLSLELTLAGCALFGFAAWWEWHSGGTDGLLPFSRNNSGGAIGALVFSTVALAALVLMVFARFARVRWELYPAGIICRMPMRGVSRIGWSEISSIRGDVCKLSAQYNAAPVVLATLTDSSRPAKHKLFDRVGELGIPACILRCDSDLLLALVKHLLAEPDSRDLLATEAAAAWFTGRYHQLPTN</sequence>
<dbReference type="RefSeq" id="WP_146229371.1">
    <property type="nucleotide sequence ID" value="NZ_QGTL01000007.1"/>
</dbReference>
<keyword evidence="1" id="KW-0472">Membrane</keyword>
<feature type="transmembrane region" description="Helical" evidence="1">
    <location>
        <begin position="26"/>
        <end position="45"/>
    </location>
</feature>
<feature type="transmembrane region" description="Helical" evidence="1">
    <location>
        <begin position="116"/>
        <end position="135"/>
    </location>
</feature>
<keyword evidence="1" id="KW-1133">Transmembrane helix</keyword>
<evidence type="ECO:0000313" key="3">
    <source>
        <dbReference type="Proteomes" id="UP000246410"/>
    </source>
</evidence>
<evidence type="ECO:0000313" key="2">
    <source>
        <dbReference type="EMBL" id="PWV73603.1"/>
    </source>
</evidence>
<dbReference type="AlphaFoldDB" id="A0A317NF98"/>
<reference evidence="2 3" key="1">
    <citation type="submission" date="2018-05" db="EMBL/GenBank/DDBJ databases">
        <title>Genomic Encyclopedia of Type Strains, Phase IV (KMG-IV): sequencing the most valuable type-strain genomes for metagenomic binning, comparative biology and taxonomic classification.</title>
        <authorList>
            <person name="Goeker M."/>
        </authorList>
    </citation>
    <scope>NUCLEOTIDE SEQUENCE [LARGE SCALE GENOMIC DNA]</scope>
    <source>
        <strain evidence="2 3">DSM 44717</strain>
    </source>
</reference>
<keyword evidence="1" id="KW-0812">Transmembrane</keyword>
<proteinExistence type="predicted"/>
<feature type="transmembrane region" description="Helical" evidence="1">
    <location>
        <begin position="155"/>
        <end position="176"/>
    </location>
</feature>